<dbReference type="PANTHER" id="PTHR31836:SF27">
    <property type="entry name" value="RLPA-LIKE PROTEIN DOUBLE-PSI BETA-BARREL DOMAIN-CONTAINING PROTEIN"/>
    <property type="match status" value="1"/>
</dbReference>
<dbReference type="Gene3D" id="2.40.40.10">
    <property type="entry name" value="RlpA-like domain"/>
    <property type="match status" value="1"/>
</dbReference>
<dbReference type="EMBL" id="CAOQHR010000007">
    <property type="protein sequence ID" value="CAI6337404.1"/>
    <property type="molecule type" value="Genomic_DNA"/>
</dbReference>
<keyword evidence="3" id="KW-0812">Transmembrane</keyword>
<gene>
    <name evidence="4" type="ORF">PDIGIT_LOCUS10516</name>
</gene>
<dbReference type="InterPro" id="IPR051477">
    <property type="entry name" value="Expansin_CellWall"/>
</dbReference>
<comment type="caution">
    <text evidence="4">The sequence shown here is derived from an EMBL/GenBank/DDBJ whole genome shotgun (WGS) entry which is preliminary data.</text>
</comment>
<feature type="region of interest" description="Disordered" evidence="2">
    <location>
        <begin position="1"/>
        <end position="34"/>
    </location>
</feature>
<evidence type="ECO:0000313" key="5">
    <source>
        <dbReference type="Proteomes" id="UP001152607"/>
    </source>
</evidence>
<dbReference type="OrthoDB" id="623670at2759"/>
<evidence type="ECO:0000256" key="2">
    <source>
        <dbReference type="SAM" id="MobiDB-lite"/>
    </source>
</evidence>
<evidence type="ECO:0000256" key="1">
    <source>
        <dbReference type="ARBA" id="ARBA00022729"/>
    </source>
</evidence>
<dbReference type="PANTHER" id="PTHR31836">
    <property type="match status" value="1"/>
</dbReference>
<sequence length="217" mass="24044">MRSSNEIKTESPEPIADITDEPSKGWNLEGQTQTNSTNKRHRFACIPITWTWVVSEKFDRLLPPHKPILGLKRKTFCLILLAILLCILGIAIGVPVGLSRNKDRIRVSKGNPDGNFFGDLTYFAPAMGACGLTNTENDAIVAISHERFDQASIGSNPNNNPLCNKKIRITRGGNSVDVRVVDRCTGCKFDDLDVTIAVFTKLADEAQGRVDMTWSWL</sequence>
<proteinExistence type="predicted"/>
<evidence type="ECO:0000256" key="3">
    <source>
        <dbReference type="SAM" id="Phobius"/>
    </source>
</evidence>
<keyword evidence="3" id="KW-0472">Membrane</keyword>
<dbReference type="AlphaFoldDB" id="A0A9W4UKL5"/>
<organism evidence="4 5">
    <name type="scientific">Periconia digitata</name>
    <dbReference type="NCBI Taxonomy" id="1303443"/>
    <lineage>
        <taxon>Eukaryota</taxon>
        <taxon>Fungi</taxon>
        <taxon>Dikarya</taxon>
        <taxon>Ascomycota</taxon>
        <taxon>Pezizomycotina</taxon>
        <taxon>Dothideomycetes</taxon>
        <taxon>Pleosporomycetidae</taxon>
        <taxon>Pleosporales</taxon>
        <taxon>Massarineae</taxon>
        <taxon>Periconiaceae</taxon>
        <taxon>Periconia</taxon>
    </lineage>
</organism>
<accession>A0A9W4UKL5</accession>
<dbReference type="CDD" id="cd22191">
    <property type="entry name" value="DPBB_RlpA_EXP_N-like"/>
    <property type="match status" value="1"/>
</dbReference>
<reference evidence="4" key="1">
    <citation type="submission" date="2023-01" db="EMBL/GenBank/DDBJ databases">
        <authorList>
            <person name="Van Ghelder C."/>
            <person name="Rancurel C."/>
        </authorList>
    </citation>
    <scope>NUCLEOTIDE SEQUENCE</scope>
    <source>
        <strain evidence="4">CNCM I-4278</strain>
    </source>
</reference>
<feature type="compositionally biased region" description="Basic and acidic residues" evidence="2">
    <location>
        <begin position="1"/>
        <end position="11"/>
    </location>
</feature>
<keyword evidence="5" id="KW-1185">Reference proteome</keyword>
<keyword evidence="3" id="KW-1133">Transmembrane helix</keyword>
<name>A0A9W4UKL5_9PLEO</name>
<feature type="transmembrane region" description="Helical" evidence="3">
    <location>
        <begin position="76"/>
        <end position="98"/>
    </location>
</feature>
<evidence type="ECO:0000313" key="4">
    <source>
        <dbReference type="EMBL" id="CAI6337404.1"/>
    </source>
</evidence>
<dbReference type="Proteomes" id="UP001152607">
    <property type="component" value="Unassembled WGS sequence"/>
</dbReference>
<keyword evidence="1" id="KW-0732">Signal</keyword>
<dbReference type="InterPro" id="IPR036908">
    <property type="entry name" value="RlpA-like_sf"/>
</dbReference>
<dbReference type="SUPFAM" id="SSF50685">
    <property type="entry name" value="Barwin-like endoglucanases"/>
    <property type="match status" value="1"/>
</dbReference>
<evidence type="ECO:0008006" key="6">
    <source>
        <dbReference type="Google" id="ProtNLM"/>
    </source>
</evidence>
<protein>
    <recommendedName>
        <fullName evidence="6">RlpA-like protein double-psi beta-barrel domain-containing protein</fullName>
    </recommendedName>
</protein>